<keyword evidence="4" id="KW-1185">Reference proteome</keyword>
<feature type="domain" description="Retrotransposon gag" evidence="2">
    <location>
        <begin position="178"/>
        <end position="273"/>
    </location>
</feature>
<reference evidence="3" key="2">
    <citation type="submission" date="2022-06" db="UniProtKB">
        <authorList>
            <consortium name="EnsemblMetazoa"/>
        </authorList>
    </citation>
    <scope>IDENTIFICATION</scope>
    <source>
        <strain evidence="3">DF5081</strain>
    </source>
</reference>
<feature type="region of interest" description="Disordered" evidence="1">
    <location>
        <begin position="543"/>
        <end position="634"/>
    </location>
</feature>
<name>A0A8R1ETY3_CAEJA</name>
<dbReference type="AlphaFoldDB" id="A0A8R1ETY3"/>
<evidence type="ECO:0000256" key="1">
    <source>
        <dbReference type="SAM" id="MobiDB-lite"/>
    </source>
</evidence>
<dbReference type="Proteomes" id="UP000005237">
    <property type="component" value="Unassembled WGS sequence"/>
</dbReference>
<dbReference type="InterPro" id="IPR005162">
    <property type="entry name" value="Retrotrans_gag_dom"/>
</dbReference>
<reference evidence="4" key="1">
    <citation type="submission" date="2010-08" db="EMBL/GenBank/DDBJ databases">
        <authorList>
            <consortium name="Caenorhabditis japonica Sequencing Consortium"/>
            <person name="Wilson R.K."/>
        </authorList>
    </citation>
    <scope>NUCLEOTIDE SEQUENCE [LARGE SCALE GENOMIC DNA]</scope>
    <source>
        <strain evidence="4">DF5081</strain>
    </source>
</reference>
<feature type="region of interest" description="Disordered" evidence="1">
    <location>
        <begin position="104"/>
        <end position="125"/>
    </location>
</feature>
<protein>
    <submittedName>
        <fullName evidence="3">Retrotrans_gag domain-containing protein</fullName>
    </submittedName>
</protein>
<feature type="compositionally biased region" description="Acidic residues" evidence="1">
    <location>
        <begin position="546"/>
        <end position="555"/>
    </location>
</feature>
<evidence type="ECO:0000313" key="4">
    <source>
        <dbReference type="Proteomes" id="UP000005237"/>
    </source>
</evidence>
<dbReference type="Pfam" id="PF03732">
    <property type="entry name" value="Retrotrans_gag"/>
    <property type="match status" value="1"/>
</dbReference>
<feature type="compositionally biased region" description="Acidic residues" evidence="1">
    <location>
        <begin position="110"/>
        <end position="119"/>
    </location>
</feature>
<feature type="region of interest" description="Disordered" evidence="1">
    <location>
        <begin position="460"/>
        <end position="487"/>
    </location>
</feature>
<sequence length="634" mass="72115">LRERIDVLERQHLVLQASLGPTGEYFDYRSPMSPGASACAVGVDRDGCSEKRNPTRKCQEMTKSVFPQEEERVIQEETIQSQEDIQRQEEDIQHQEEIIKSQEDIRQQEEDNQGEEDSQQQDTSHVPHVLVASFKPTTAIGTYSGAFSESLTVFVRQFNDHMRPTDAEIPEANKMDAFLTFIIGDARDRAEVFLNTNPNATVDQLVADLRATFENELTGKLRANQLSRCHQERGESIDKYYNRVRTLAAQAFRAEDRETIEKRTRDAFMDGLSDAIRFNVKDKDPRTCRTAFDEALRQEIWREDRIAALQHPPTAATLERFSIAVATVFNRLSNSAILHVKVSEDTVIPAQSEKLMACYEPTSADVCSTLFLITKQSLSDKSLLVAPVLVNNKNFRILVTNPSDCDVFLQKNTKAAEAVEVFEEPSKIITPRSTKTDIPLFKEALITTLEEAWSEAAKNSQRAQEEYQKRANQGAQGSNLRTGDRVMYKDYTNHKGLSRKLSLPWGGDYRIVEINSPLAVIRDNKRTEKPLRTVHLDQIKRFWTPTDDDEEEAEVDNQQKTSADEPEDVADDRKSSDSEDNDVVEPIVVDYPTSRQPEPRKTAKPLPVATNSKEAPRRNPPRQRKIPAKFLNKF</sequence>
<dbReference type="EnsemblMetazoa" id="CJA42055.1">
    <property type="protein sequence ID" value="CJA42055.1"/>
    <property type="gene ID" value="WBGene00217903"/>
</dbReference>
<evidence type="ECO:0000313" key="3">
    <source>
        <dbReference type="EnsemblMetazoa" id="CJA42055.1"/>
    </source>
</evidence>
<organism evidence="3 4">
    <name type="scientific">Caenorhabditis japonica</name>
    <dbReference type="NCBI Taxonomy" id="281687"/>
    <lineage>
        <taxon>Eukaryota</taxon>
        <taxon>Metazoa</taxon>
        <taxon>Ecdysozoa</taxon>
        <taxon>Nematoda</taxon>
        <taxon>Chromadorea</taxon>
        <taxon>Rhabditida</taxon>
        <taxon>Rhabditina</taxon>
        <taxon>Rhabditomorpha</taxon>
        <taxon>Rhabditoidea</taxon>
        <taxon>Rhabditidae</taxon>
        <taxon>Peloderinae</taxon>
        <taxon>Caenorhabditis</taxon>
    </lineage>
</organism>
<evidence type="ECO:0000259" key="2">
    <source>
        <dbReference type="Pfam" id="PF03732"/>
    </source>
</evidence>
<feature type="compositionally biased region" description="Polar residues" evidence="1">
    <location>
        <begin position="470"/>
        <end position="481"/>
    </location>
</feature>
<proteinExistence type="predicted"/>
<accession>A0A8R1ETY3</accession>